<reference evidence="1 2" key="1">
    <citation type="submission" date="2018-11" db="EMBL/GenBank/DDBJ databases">
        <title>Proposal to divide the Flavobacteriaceae and reorganize its genera based on Amino Acid Identity values calculated from whole genome sequences.</title>
        <authorList>
            <person name="Nicholson A.C."/>
            <person name="Gulvik C.A."/>
            <person name="Whitney A.M."/>
            <person name="Humrighouse B.W."/>
            <person name="Bell M."/>
            <person name="Holmes B."/>
            <person name="Steigerwalt A."/>
            <person name="Villarma A."/>
            <person name="Sheth M."/>
            <person name="Batra D."/>
            <person name="Pryor J."/>
            <person name="Bernardet J.-F."/>
            <person name="Hugo C."/>
            <person name="Kampfer P."/>
            <person name="Newman J."/>
            <person name="Mcquiston J.R."/>
        </authorList>
    </citation>
    <scope>NUCLEOTIDE SEQUENCE [LARGE SCALE GENOMIC DNA]</scope>
    <source>
        <strain evidence="1 2">G0235</strain>
    </source>
</reference>
<dbReference type="GeneID" id="301712230"/>
<protein>
    <submittedName>
        <fullName evidence="1">Uncharacterized protein</fullName>
    </submittedName>
</protein>
<name>A0ABX9XDI2_9FLAO</name>
<comment type="caution">
    <text evidence="1">The sequence shown here is derived from an EMBL/GenBank/DDBJ whole genome shotgun (WGS) entry which is preliminary data.</text>
</comment>
<sequence>MTIIQLHILDWYDDIITSWVSLENDSYIFTCVQKDFTDGEKTYYGVKTDEKSSKEMQNIIGKKTFTKRDWSTINRIFEENNKSDNVFLLRTLSLSVGLDITFSKVRNSDIRTIMLSVDISTLYTCQDRDL</sequence>
<gene>
    <name evidence="1" type="ORF">EGI15_06065</name>
</gene>
<organism evidence="1 2">
    <name type="scientific">Chryseobacterium cucumeris</name>
    <dbReference type="NCBI Taxonomy" id="1813611"/>
    <lineage>
        <taxon>Bacteria</taxon>
        <taxon>Pseudomonadati</taxon>
        <taxon>Bacteroidota</taxon>
        <taxon>Flavobacteriia</taxon>
        <taxon>Flavobacteriales</taxon>
        <taxon>Weeksellaceae</taxon>
        <taxon>Chryseobacterium group</taxon>
        <taxon>Chryseobacterium</taxon>
    </lineage>
</organism>
<dbReference type="Proteomes" id="UP000281899">
    <property type="component" value="Unassembled WGS sequence"/>
</dbReference>
<dbReference type="RefSeq" id="WP_123278190.1">
    <property type="nucleotide sequence ID" value="NZ_JALRGU010000057.1"/>
</dbReference>
<evidence type="ECO:0000313" key="1">
    <source>
        <dbReference type="EMBL" id="ROH95413.1"/>
    </source>
</evidence>
<keyword evidence="2" id="KW-1185">Reference proteome</keyword>
<accession>A0ABX9XDI2</accession>
<dbReference type="EMBL" id="RJTW01000003">
    <property type="protein sequence ID" value="ROH95413.1"/>
    <property type="molecule type" value="Genomic_DNA"/>
</dbReference>
<proteinExistence type="predicted"/>
<evidence type="ECO:0000313" key="2">
    <source>
        <dbReference type="Proteomes" id="UP000281899"/>
    </source>
</evidence>